<name>A0A9P1JZ75_9PROT</name>
<dbReference type="InterPro" id="IPR052183">
    <property type="entry name" value="IS_Transposase"/>
</dbReference>
<proteinExistence type="predicted"/>
<dbReference type="PANTHER" id="PTHR35528:SF3">
    <property type="entry name" value="BLL1675 PROTEIN"/>
    <property type="match status" value="1"/>
</dbReference>
<dbReference type="Pfam" id="PF13610">
    <property type="entry name" value="DDE_Tnp_IS240"/>
    <property type="match status" value="1"/>
</dbReference>
<keyword evidence="1" id="KW-0815">Transposition</keyword>
<dbReference type="Pfam" id="PF01526">
    <property type="entry name" value="DDE_Tnp_Tn3"/>
    <property type="match status" value="1"/>
</dbReference>
<keyword evidence="6" id="KW-0614">Plasmid</keyword>
<organism evidence="6 7">
    <name type="scientific">Azospirillum baldaniorum</name>
    <dbReference type="NCBI Taxonomy" id="1064539"/>
    <lineage>
        <taxon>Bacteria</taxon>
        <taxon>Pseudomonadati</taxon>
        <taxon>Pseudomonadota</taxon>
        <taxon>Alphaproteobacteria</taxon>
        <taxon>Rhodospirillales</taxon>
        <taxon>Azospirillaceae</taxon>
        <taxon>Azospirillum</taxon>
    </lineage>
</organism>
<evidence type="ECO:0000259" key="4">
    <source>
        <dbReference type="Pfam" id="PF01526"/>
    </source>
</evidence>
<dbReference type="EMBL" id="HE577330">
    <property type="protein sequence ID" value="CCD02581.1"/>
    <property type="molecule type" value="Genomic_DNA"/>
</dbReference>
<feature type="domain" description="Tn3 transposase DDE" evidence="4">
    <location>
        <begin position="107"/>
        <end position="254"/>
    </location>
</feature>
<protein>
    <recommendedName>
        <fullName evidence="8">Transposase</fullName>
    </recommendedName>
</protein>
<dbReference type="InterPro" id="IPR047930">
    <property type="entry name" value="Transpos_IS6"/>
</dbReference>
<keyword evidence="7" id="KW-1185">Reference proteome</keyword>
<reference evidence="6 7" key="1">
    <citation type="journal article" date="2011" name="PLoS Genet.">
        <title>Azospirillum genomes reveal transition of bacteria from aquatic to terrestrial environments.</title>
        <authorList>
            <person name="Wisniewski-Dye F."/>
            <person name="Borziak K."/>
            <person name="Khalsa-Moyers G."/>
            <person name="Alexandre G."/>
            <person name="Sukharnikov L.O."/>
            <person name="Wuichet K."/>
            <person name="Hurst G.B."/>
            <person name="McDonald W.H."/>
            <person name="Robertson J.S."/>
            <person name="Barbe V."/>
            <person name="Calteau A."/>
            <person name="Rouy Z."/>
            <person name="Mangenot S."/>
            <person name="Prigent-Combaret C."/>
            <person name="Normand P."/>
            <person name="Boyer M."/>
            <person name="Siguier P."/>
            <person name="Dessaux Y."/>
            <person name="Elmerich C."/>
            <person name="Condemine G."/>
            <person name="Krishnen G."/>
            <person name="Kennedy I."/>
            <person name="Paterson A.H."/>
            <person name="Gonzalez V."/>
            <person name="Mavingui P."/>
            <person name="Zhulin I.B."/>
        </authorList>
    </citation>
    <scope>NUCLEOTIDE SEQUENCE [LARGE SCALE GENOMIC DNA]</scope>
    <source>
        <strain evidence="6 7">Sp245</strain>
    </source>
</reference>
<evidence type="ECO:0000259" key="5">
    <source>
        <dbReference type="Pfam" id="PF13610"/>
    </source>
</evidence>
<evidence type="ECO:0000256" key="2">
    <source>
        <dbReference type="ARBA" id="ARBA00023125"/>
    </source>
</evidence>
<dbReference type="InterPro" id="IPR032874">
    <property type="entry name" value="DDE_dom"/>
</dbReference>
<dbReference type="GO" id="GO:0003677">
    <property type="term" value="F:DNA binding"/>
    <property type="evidence" value="ECO:0007669"/>
    <property type="project" value="UniProtKB-KW"/>
</dbReference>
<evidence type="ECO:0000313" key="7">
    <source>
        <dbReference type="Proteomes" id="UP000007319"/>
    </source>
</evidence>
<dbReference type="PANTHER" id="PTHR35528">
    <property type="entry name" value="BLL1675 PROTEIN"/>
    <property type="match status" value="1"/>
</dbReference>
<dbReference type="InterPro" id="IPR002513">
    <property type="entry name" value="Tn3_Tnp_DDE_dom"/>
</dbReference>
<dbReference type="NCBIfam" id="NF033587">
    <property type="entry name" value="transpos_IS6"/>
    <property type="match status" value="1"/>
</dbReference>
<sequence>MSYETVRRWVVKFGPAIAGNLRRLRPEPSPRWHLDEMVIRFNGKLMYLWRAVDDEGEVLEVLVQRRRDKAAARKLMRKLLKKHGFSPTQVTTDKLRSYGAAFRQLGLATSVRTGTAAPSALLRRLAAYPRQNQLAKALREIGRIERTLATLDWLKDPDLRRRSHAGLNKGEAEHSLKRAVFFHRLGELRDRTFENQSHRASGLNLVVAAIVLWNTVYLGRAVDALRAAGEDIPADLLAHVAPLGWEHIALTGDYVWADDDVDSSVAFRPLRRIPASFQRVAA</sequence>
<evidence type="ECO:0000313" key="6">
    <source>
        <dbReference type="EMBL" id="CCD02581.1"/>
    </source>
</evidence>
<dbReference type="KEGG" id="abs:AZOBR_p310323"/>
<evidence type="ECO:0000256" key="3">
    <source>
        <dbReference type="ARBA" id="ARBA00023172"/>
    </source>
</evidence>
<evidence type="ECO:0008006" key="8">
    <source>
        <dbReference type="Google" id="ProtNLM"/>
    </source>
</evidence>
<evidence type="ECO:0000256" key="1">
    <source>
        <dbReference type="ARBA" id="ARBA00022578"/>
    </source>
</evidence>
<feature type="domain" description="DDE" evidence="5">
    <location>
        <begin position="31"/>
        <end position="106"/>
    </location>
</feature>
<dbReference type="Proteomes" id="UP000007319">
    <property type="component" value="Plasmid AZOBR_p3"/>
</dbReference>
<accession>A0A9P1JZ75</accession>
<geneLocation type="plasmid" evidence="6 7">
    <name>AZOBR_p3</name>
</geneLocation>
<gene>
    <name evidence="6" type="ORF">AZOBR_p310323</name>
</gene>
<dbReference type="AlphaFoldDB" id="A0A9P1JZ75"/>
<dbReference type="GO" id="GO:0004803">
    <property type="term" value="F:transposase activity"/>
    <property type="evidence" value="ECO:0007669"/>
    <property type="project" value="InterPro"/>
</dbReference>
<keyword evidence="2" id="KW-0238">DNA-binding</keyword>
<dbReference type="GO" id="GO:0006313">
    <property type="term" value="P:DNA transposition"/>
    <property type="evidence" value="ECO:0007669"/>
    <property type="project" value="InterPro"/>
</dbReference>
<keyword evidence="3" id="KW-0233">DNA recombination</keyword>